<evidence type="ECO:0000313" key="1">
    <source>
        <dbReference type="EMBL" id="MDI3406059.1"/>
    </source>
</evidence>
<dbReference type="EMBL" id="JASCIQ010000020">
    <property type="protein sequence ID" value="MDI3406059.1"/>
    <property type="molecule type" value="Genomic_DNA"/>
</dbReference>
<comment type="caution">
    <text evidence="1">The sequence shown here is derived from an EMBL/GenBank/DDBJ whole genome shotgun (WGS) entry which is preliminary data.</text>
</comment>
<dbReference type="RefSeq" id="WP_282543992.1">
    <property type="nucleotide sequence ID" value="NZ_JASCIQ010000020.1"/>
</dbReference>
<reference evidence="1 2" key="1">
    <citation type="submission" date="2023-05" db="EMBL/GenBank/DDBJ databases">
        <title>Draft genome sequence of Streptomyces sp. B-S-A6 isolated from a cave soil in Thailand.</title>
        <authorList>
            <person name="Chamroensaksri N."/>
            <person name="Muangham S."/>
        </authorList>
    </citation>
    <scope>NUCLEOTIDE SEQUENCE [LARGE SCALE GENOMIC DNA]</scope>
    <source>
        <strain evidence="1 2">B-S-A6</strain>
    </source>
</reference>
<proteinExistence type="predicted"/>
<accession>A0ABT6SDP3</accession>
<sequence length="126" mass="13331">MNDTTPAELAEQAAQAIRNLNHATLPGKDQLAYPGDAYETVGPLARLAHRLPQSLDQLTEFLRKLTESGAVTADYGSAEEQLLEARSALASSALIALTLAEHLDRAHEALAPLGYDERAAAAPSGL</sequence>
<dbReference type="Proteomes" id="UP001223978">
    <property type="component" value="Unassembled WGS sequence"/>
</dbReference>
<organism evidence="1 2">
    <name type="scientific">Streptomyces cavernicola</name>
    <dbReference type="NCBI Taxonomy" id="3043613"/>
    <lineage>
        <taxon>Bacteria</taxon>
        <taxon>Bacillati</taxon>
        <taxon>Actinomycetota</taxon>
        <taxon>Actinomycetes</taxon>
        <taxon>Kitasatosporales</taxon>
        <taxon>Streptomycetaceae</taxon>
        <taxon>Streptomyces</taxon>
    </lineage>
</organism>
<protein>
    <submittedName>
        <fullName evidence="1">Uncharacterized protein</fullName>
    </submittedName>
</protein>
<gene>
    <name evidence="1" type="ORF">QIS96_19835</name>
</gene>
<keyword evidence="2" id="KW-1185">Reference proteome</keyword>
<evidence type="ECO:0000313" key="2">
    <source>
        <dbReference type="Proteomes" id="UP001223978"/>
    </source>
</evidence>
<name>A0ABT6SDP3_9ACTN</name>